<keyword evidence="1" id="KW-0067">ATP-binding</keyword>
<protein>
    <submittedName>
        <fullName evidence="3">Kinase-like domain-containing protein</fullName>
    </submittedName>
</protein>
<feature type="domain" description="Protein kinase" evidence="2">
    <location>
        <begin position="31"/>
        <end position="304"/>
    </location>
</feature>
<dbReference type="Pfam" id="PF00069">
    <property type="entry name" value="Pkinase"/>
    <property type="match status" value="1"/>
</dbReference>
<dbReference type="InterPro" id="IPR011009">
    <property type="entry name" value="Kinase-like_dom_sf"/>
</dbReference>
<dbReference type="PANTHER" id="PTHR44329">
    <property type="entry name" value="SERINE/THREONINE-PROTEIN KINASE TNNI3K-RELATED"/>
    <property type="match status" value="1"/>
</dbReference>
<evidence type="ECO:0000313" key="3">
    <source>
        <dbReference type="EMBL" id="POG76979.1"/>
    </source>
</evidence>
<gene>
    <name evidence="3" type="ORF">GLOIN_2v1837852</name>
</gene>
<dbReference type="GO" id="GO:0005524">
    <property type="term" value="F:ATP binding"/>
    <property type="evidence" value="ECO:0007669"/>
    <property type="project" value="UniProtKB-UniRule"/>
</dbReference>
<sequence length="421" mass="48755">MQDTEYTNEWVNWIEEAVDKEYFKYYEYNQFNNIQPIGTGGFGKVYRANWKNSEKQFALKSFFSLDNITVKEIVRELKIQRDVDFHDNIIRCYGITKLESDNHNNYWLVMEYADGGSLRCYLKKNFTKLSWDDKYKMAYQLSCALSCLHNEGIVHCDLHSGNILVRNNTIKLADFGLSKRIGASSNVQSKLFGVVPYIDPKSFSKRRNNNNNNESTQAYSLNEKSDIYSVGVLLWEISSGQPPFYVEGEHYDISLALDILQGLRETVVPDTPDEYVKIYTKCWDGEPDNRPTIYQVVDWLNAKIAKIDIIIENRQISNEQEANLSTNNSELPGDLSQLIQNFDKMNTKEIDSHQITNELELNETSLSTNNSELQGDQNFDKMNTKEIDSISISSKQENHSIEKDFNVIIDEIIDFIYKLNN</sequence>
<evidence type="ECO:0000256" key="1">
    <source>
        <dbReference type="PROSITE-ProRule" id="PRU10141"/>
    </source>
</evidence>
<keyword evidence="4" id="KW-1185">Reference proteome</keyword>
<dbReference type="VEuPathDB" id="FungiDB:RhiirFUN_023732"/>
<reference evidence="3 4" key="2">
    <citation type="journal article" date="2018" name="New Phytol.">
        <title>High intraspecific genome diversity in the model arbuscular mycorrhizal symbiont Rhizophagus irregularis.</title>
        <authorList>
            <person name="Chen E.C.H."/>
            <person name="Morin E."/>
            <person name="Beaudet D."/>
            <person name="Noel J."/>
            <person name="Yildirir G."/>
            <person name="Ndikumana S."/>
            <person name="Charron P."/>
            <person name="St-Onge C."/>
            <person name="Giorgi J."/>
            <person name="Kruger M."/>
            <person name="Marton T."/>
            <person name="Ropars J."/>
            <person name="Grigoriev I.V."/>
            <person name="Hainaut M."/>
            <person name="Henrissat B."/>
            <person name="Roux C."/>
            <person name="Martin F."/>
            <person name="Corradi N."/>
        </authorList>
    </citation>
    <scope>NUCLEOTIDE SEQUENCE [LARGE SCALE GENOMIC DNA]</scope>
    <source>
        <strain evidence="3 4">DAOM 197198</strain>
    </source>
</reference>
<comment type="caution">
    <text evidence="3">The sequence shown here is derived from an EMBL/GenBank/DDBJ whole genome shotgun (WGS) entry which is preliminary data.</text>
</comment>
<evidence type="ECO:0000259" key="2">
    <source>
        <dbReference type="PROSITE" id="PS50011"/>
    </source>
</evidence>
<dbReference type="PROSITE" id="PS50011">
    <property type="entry name" value="PROTEIN_KINASE_DOM"/>
    <property type="match status" value="1"/>
</dbReference>
<dbReference type="Gene3D" id="1.10.510.10">
    <property type="entry name" value="Transferase(Phosphotransferase) domain 1"/>
    <property type="match status" value="1"/>
</dbReference>
<keyword evidence="1" id="KW-0547">Nucleotide-binding</keyword>
<proteinExistence type="predicted"/>
<feature type="binding site" evidence="1">
    <location>
        <position position="60"/>
    </location>
    <ligand>
        <name>ATP</name>
        <dbReference type="ChEBI" id="CHEBI:30616"/>
    </ligand>
</feature>
<dbReference type="Proteomes" id="UP000018888">
    <property type="component" value="Unassembled WGS sequence"/>
</dbReference>
<organism evidence="3 4">
    <name type="scientific">Rhizophagus irregularis (strain DAOM 181602 / DAOM 197198 / MUCL 43194)</name>
    <name type="common">Arbuscular mycorrhizal fungus</name>
    <name type="synonym">Glomus intraradices</name>
    <dbReference type="NCBI Taxonomy" id="747089"/>
    <lineage>
        <taxon>Eukaryota</taxon>
        <taxon>Fungi</taxon>
        <taxon>Fungi incertae sedis</taxon>
        <taxon>Mucoromycota</taxon>
        <taxon>Glomeromycotina</taxon>
        <taxon>Glomeromycetes</taxon>
        <taxon>Glomerales</taxon>
        <taxon>Glomeraceae</taxon>
        <taxon>Rhizophagus</taxon>
    </lineage>
</organism>
<dbReference type="InterPro" id="IPR000719">
    <property type="entry name" value="Prot_kinase_dom"/>
</dbReference>
<dbReference type="AlphaFoldDB" id="A0A2P4QH46"/>
<dbReference type="PRINTS" id="PR00109">
    <property type="entry name" value="TYRKINASE"/>
</dbReference>
<dbReference type="InterPro" id="IPR017441">
    <property type="entry name" value="Protein_kinase_ATP_BS"/>
</dbReference>
<dbReference type="PROSITE" id="PS00107">
    <property type="entry name" value="PROTEIN_KINASE_ATP"/>
    <property type="match status" value="1"/>
</dbReference>
<dbReference type="InterPro" id="IPR001245">
    <property type="entry name" value="Ser-Thr/Tyr_kinase_cat_dom"/>
</dbReference>
<name>A0A2P4QH46_RHIID</name>
<dbReference type="InterPro" id="IPR051681">
    <property type="entry name" value="Ser/Thr_Kinases-Pseudokinases"/>
</dbReference>
<evidence type="ECO:0000313" key="4">
    <source>
        <dbReference type="Proteomes" id="UP000018888"/>
    </source>
</evidence>
<dbReference type="SUPFAM" id="SSF56112">
    <property type="entry name" value="Protein kinase-like (PK-like)"/>
    <property type="match status" value="1"/>
</dbReference>
<reference evidence="3 4" key="1">
    <citation type="journal article" date="2013" name="Proc. Natl. Acad. Sci. U.S.A.">
        <title>Genome of an arbuscular mycorrhizal fungus provides insight into the oldest plant symbiosis.</title>
        <authorList>
            <person name="Tisserant E."/>
            <person name="Malbreil M."/>
            <person name="Kuo A."/>
            <person name="Kohler A."/>
            <person name="Symeonidi A."/>
            <person name="Balestrini R."/>
            <person name="Charron P."/>
            <person name="Duensing N."/>
            <person name="Frei Dit Frey N."/>
            <person name="Gianinazzi-Pearson V."/>
            <person name="Gilbert L.B."/>
            <person name="Handa Y."/>
            <person name="Herr J.R."/>
            <person name="Hijri M."/>
            <person name="Koul R."/>
            <person name="Kawaguchi M."/>
            <person name="Krajinski F."/>
            <person name="Lammers P.J."/>
            <person name="Masclaux F.G."/>
            <person name="Murat C."/>
            <person name="Morin E."/>
            <person name="Ndikumana S."/>
            <person name="Pagni M."/>
            <person name="Petitpierre D."/>
            <person name="Requena N."/>
            <person name="Rosikiewicz P."/>
            <person name="Riley R."/>
            <person name="Saito K."/>
            <person name="San Clemente H."/>
            <person name="Shapiro H."/>
            <person name="van Tuinen D."/>
            <person name="Becard G."/>
            <person name="Bonfante P."/>
            <person name="Paszkowski U."/>
            <person name="Shachar-Hill Y.Y."/>
            <person name="Tuskan G.A."/>
            <person name="Young P.W."/>
            <person name="Sanders I.R."/>
            <person name="Henrissat B."/>
            <person name="Rensing S.A."/>
            <person name="Grigoriev I.V."/>
            <person name="Corradi N."/>
            <person name="Roux C."/>
            <person name="Martin F."/>
        </authorList>
    </citation>
    <scope>NUCLEOTIDE SEQUENCE [LARGE SCALE GENOMIC DNA]</scope>
    <source>
        <strain evidence="3 4">DAOM 197198</strain>
    </source>
</reference>
<feature type="non-terminal residue" evidence="3">
    <location>
        <position position="421"/>
    </location>
</feature>
<dbReference type="GO" id="GO:0004674">
    <property type="term" value="F:protein serine/threonine kinase activity"/>
    <property type="evidence" value="ECO:0007669"/>
    <property type="project" value="TreeGrafter"/>
</dbReference>
<dbReference type="EMBL" id="AUPC02000045">
    <property type="protein sequence ID" value="POG76979.1"/>
    <property type="molecule type" value="Genomic_DNA"/>
</dbReference>
<accession>A0A2P4QH46</accession>